<name>A0A135Z5V3_GARVA</name>
<comment type="caution">
    <text evidence="1">The sequence shown here is derived from an EMBL/GenBank/DDBJ whole genome shotgun (WGS) entry which is preliminary data.</text>
</comment>
<reference evidence="1 2" key="1">
    <citation type="submission" date="2016-02" db="EMBL/GenBank/DDBJ databases">
        <authorList>
            <person name="Wen L."/>
            <person name="He K."/>
            <person name="Yang H."/>
        </authorList>
    </citation>
    <scope>NUCLEOTIDE SEQUENCE [LARGE SCALE GENOMIC DNA]</scope>
    <source>
        <strain evidence="1 2">CMW7778B</strain>
    </source>
</reference>
<organism evidence="1 2">
    <name type="scientific">Gardnerella vaginalis</name>
    <dbReference type="NCBI Taxonomy" id="2702"/>
    <lineage>
        <taxon>Bacteria</taxon>
        <taxon>Bacillati</taxon>
        <taxon>Actinomycetota</taxon>
        <taxon>Actinomycetes</taxon>
        <taxon>Bifidobacteriales</taxon>
        <taxon>Bifidobacteriaceae</taxon>
        <taxon>Gardnerella</taxon>
    </lineage>
</organism>
<sequence>MIKYNFCHDMFLSSAGTCRTIRCEGCALTSPFPTSAGLTRTHYLSGPLKVLFVEP</sequence>
<proteinExistence type="predicted"/>
<evidence type="ECO:0000313" key="2">
    <source>
        <dbReference type="Proteomes" id="UP000070505"/>
    </source>
</evidence>
<dbReference type="Proteomes" id="UP000070505">
    <property type="component" value="Unassembled WGS sequence"/>
</dbReference>
<evidence type="ECO:0000313" key="1">
    <source>
        <dbReference type="EMBL" id="KXI16973.1"/>
    </source>
</evidence>
<accession>A0A135Z5V3</accession>
<protein>
    <submittedName>
        <fullName evidence="1">Uncharacterized protein</fullName>
    </submittedName>
</protein>
<dbReference type="EMBL" id="LSRC01000034">
    <property type="protein sequence ID" value="KXI16973.1"/>
    <property type="molecule type" value="Genomic_DNA"/>
</dbReference>
<gene>
    <name evidence="1" type="ORF">HMPREF3230_00766</name>
</gene>
<dbReference type="AlphaFoldDB" id="A0A135Z5V3"/>